<gene>
    <name evidence="3" type="primary">LOC104722948</name>
</gene>
<name>A0ABM1QM47_CAMSA</name>
<sequence>MFSCSLLLVTLFFSLLFVNIDSRYQMESLLPPATRQTRRRKTCVILDMEDYTIPAGLSLNLIYQKIQNALFDSGYRRTEVWAWVNTWSDEMWDEFMGTGFRVFPQTEVVQKKRLEMIMVDLLFWLSESSNVLILSKNHENIEQNHLFSRFCKVLEDRDCYLASAKPEAFINESTIVERSYYLFS</sequence>
<reference evidence="3" key="2">
    <citation type="submission" date="2025-08" db="UniProtKB">
        <authorList>
            <consortium name="RefSeq"/>
        </authorList>
    </citation>
    <scope>IDENTIFICATION</scope>
    <source>
        <tissue evidence="3">Leaf</tissue>
    </source>
</reference>
<organism evidence="2 3">
    <name type="scientific">Camelina sativa</name>
    <name type="common">False flax</name>
    <name type="synonym">Myagrum sativum</name>
    <dbReference type="NCBI Taxonomy" id="90675"/>
    <lineage>
        <taxon>Eukaryota</taxon>
        <taxon>Viridiplantae</taxon>
        <taxon>Streptophyta</taxon>
        <taxon>Embryophyta</taxon>
        <taxon>Tracheophyta</taxon>
        <taxon>Spermatophyta</taxon>
        <taxon>Magnoliopsida</taxon>
        <taxon>eudicotyledons</taxon>
        <taxon>Gunneridae</taxon>
        <taxon>Pentapetalae</taxon>
        <taxon>rosids</taxon>
        <taxon>malvids</taxon>
        <taxon>Brassicales</taxon>
        <taxon>Brassicaceae</taxon>
        <taxon>Camelineae</taxon>
        <taxon>Camelina</taxon>
    </lineage>
</organism>
<dbReference type="PANTHER" id="PTHR14379:SF75">
    <property type="entry name" value="NYN DOMAIN-CONTAINING PROTEIN"/>
    <property type="match status" value="1"/>
</dbReference>
<feature type="chain" id="PRO_5046339080" evidence="1">
    <location>
        <begin position="23"/>
        <end position="184"/>
    </location>
</feature>
<protein>
    <submittedName>
        <fullName evidence="3">Uncharacterized protein LOC104722948 isoform X1</fullName>
    </submittedName>
</protein>
<keyword evidence="1" id="KW-0732">Signal</keyword>
<proteinExistence type="predicted"/>
<dbReference type="PANTHER" id="PTHR14379">
    <property type="entry name" value="LIMKAIN B LKAP"/>
    <property type="match status" value="1"/>
</dbReference>
<dbReference type="GeneID" id="104722948"/>
<dbReference type="Proteomes" id="UP000694864">
    <property type="component" value="Chromosome 11"/>
</dbReference>
<keyword evidence="2" id="KW-1185">Reference proteome</keyword>
<reference evidence="2" key="1">
    <citation type="journal article" date="2014" name="Nat. Commun.">
        <title>The emerging biofuel crop Camelina sativa retains a highly undifferentiated hexaploid genome structure.</title>
        <authorList>
            <person name="Kagale S."/>
            <person name="Koh C."/>
            <person name="Nixon J."/>
            <person name="Bollina V."/>
            <person name="Clarke W.E."/>
            <person name="Tuteja R."/>
            <person name="Spillane C."/>
            <person name="Robinson S.J."/>
            <person name="Links M.G."/>
            <person name="Clarke C."/>
            <person name="Higgins E.E."/>
            <person name="Huebert T."/>
            <person name="Sharpe A.G."/>
            <person name="Parkin I.A."/>
        </authorList>
    </citation>
    <scope>NUCLEOTIDE SEQUENCE [LARGE SCALE GENOMIC DNA]</scope>
    <source>
        <strain evidence="2">cv. DH55</strain>
    </source>
</reference>
<evidence type="ECO:0000256" key="1">
    <source>
        <dbReference type="SAM" id="SignalP"/>
    </source>
</evidence>
<evidence type="ECO:0000313" key="3">
    <source>
        <dbReference type="RefSeq" id="XP_019087835.1"/>
    </source>
</evidence>
<feature type="signal peptide" evidence="1">
    <location>
        <begin position="1"/>
        <end position="22"/>
    </location>
</feature>
<dbReference type="RefSeq" id="XP_019087835.1">
    <property type="nucleotide sequence ID" value="XM_019232290.1"/>
</dbReference>
<dbReference type="InterPro" id="IPR024768">
    <property type="entry name" value="Marf1"/>
</dbReference>
<accession>A0ABM1QM47</accession>
<evidence type="ECO:0000313" key="2">
    <source>
        <dbReference type="Proteomes" id="UP000694864"/>
    </source>
</evidence>